<gene>
    <name evidence="3" type="ORF">PACLA_8A076048</name>
</gene>
<dbReference type="PROSITE" id="PS50025">
    <property type="entry name" value="LAM_G_DOMAIN"/>
    <property type="match status" value="2"/>
</dbReference>
<dbReference type="Gene3D" id="2.60.120.200">
    <property type="match status" value="2"/>
</dbReference>
<dbReference type="CDD" id="cd00110">
    <property type="entry name" value="LamG"/>
    <property type="match status" value="2"/>
</dbReference>
<dbReference type="Pfam" id="PF00054">
    <property type="entry name" value="Laminin_G_1"/>
    <property type="match status" value="1"/>
</dbReference>
<accession>A0A7D9L9K8</accession>
<dbReference type="PANTHER" id="PTHR15036:SF85">
    <property type="entry name" value="SP2353, ISOFORM A"/>
    <property type="match status" value="1"/>
</dbReference>
<dbReference type="SMART" id="SM00282">
    <property type="entry name" value="LamG"/>
    <property type="match status" value="2"/>
</dbReference>
<feature type="region of interest" description="Disordered" evidence="2">
    <location>
        <begin position="1"/>
        <end position="21"/>
    </location>
</feature>
<dbReference type="Pfam" id="PF02210">
    <property type="entry name" value="Laminin_G_2"/>
    <property type="match status" value="1"/>
</dbReference>
<feature type="compositionally biased region" description="Polar residues" evidence="2">
    <location>
        <begin position="1"/>
        <end position="11"/>
    </location>
</feature>
<dbReference type="PANTHER" id="PTHR15036">
    <property type="entry name" value="PIKACHURIN-LIKE PROTEIN"/>
    <property type="match status" value="1"/>
</dbReference>
<evidence type="ECO:0000313" key="4">
    <source>
        <dbReference type="Proteomes" id="UP001152795"/>
    </source>
</evidence>
<dbReference type="InterPro" id="IPR001791">
    <property type="entry name" value="Laminin_G"/>
</dbReference>
<feature type="non-terminal residue" evidence="3">
    <location>
        <position position="1"/>
    </location>
</feature>
<dbReference type="AlphaFoldDB" id="A0A7D9L9K8"/>
<protein>
    <submittedName>
        <fullName evidence="3">Uncharacterized protein</fullName>
    </submittedName>
</protein>
<keyword evidence="4" id="KW-1185">Reference proteome</keyword>
<evidence type="ECO:0000256" key="2">
    <source>
        <dbReference type="SAM" id="MobiDB-lite"/>
    </source>
</evidence>
<dbReference type="OrthoDB" id="5983628at2759"/>
<proteinExistence type="predicted"/>
<organism evidence="3 4">
    <name type="scientific">Paramuricea clavata</name>
    <name type="common">Red gorgonian</name>
    <name type="synonym">Violescent sea-whip</name>
    <dbReference type="NCBI Taxonomy" id="317549"/>
    <lineage>
        <taxon>Eukaryota</taxon>
        <taxon>Metazoa</taxon>
        <taxon>Cnidaria</taxon>
        <taxon>Anthozoa</taxon>
        <taxon>Octocorallia</taxon>
        <taxon>Malacalcyonacea</taxon>
        <taxon>Plexauridae</taxon>
        <taxon>Paramuricea</taxon>
    </lineage>
</organism>
<name>A0A7D9L9K8_PARCT</name>
<dbReference type="InterPro" id="IPR050372">
    <property type="entry name" value="Neurexin-related_CASP"/>
</dbReference>
<feature type="disulfide bond" evidence="1">
    <location>
        <begin position="470"/>
        <end position="497"/>
    </location>
</feature>
<comment type="caution">
    <text evidence="3">The sequence shown here is derived from an EMBL/GenBank/DDBJ whole genome shotgun (WGS) entry which is preliminary data.</text>
</comment>
<sequence length="517" mass="56489">IQMSVDTSPRETLSLPRNLPPDVPTPVPLENMYIAGIPSSIAIPLHVPVLASFNGDIKHVQINGDTLFDGSSSRVFTSAVSVGVSAAGVAPPMVVLPTALPTNTPAPPTCGAKNPEKVRSEKQDEVHFLGVDSVLALNVNRSIVNDMAESFVITIEFRALSPNGVLFMAANNQTSQFVSLELVDGNLVYQFNTGSGLVRMRTTGTYSVGGVWYKVDLLRISNFGAMVVRQTKEYHKNDLNNTSSERFNANHFFVGGLTGSVDNSVLENAEAPSFFGCIREVEIQTESVSQKFNLSGDSIPDRTRNIQPGQCYDYVQPQVGFDGAGFAKLNGEYDMSAGSELSIKFRTTERNGLLFYATNQNGNYRMVIEEVNGQMVLSYVQNNVLTTLQWVDPAITSPENANNSYALCDNIYHTVNVRRSNAEVEMDVDRQNPVRSNITNGELNGAVYVGGIPSGLHVNVGVTGQRFVGCVESVHINQHVVDFRHETSQQAFMEFGCRAPIQPQQSYSGLNIFRVML</sequence>
<comment type="caution">
    <text evidence="1">Lacks conserved residue(s) required for the propagation of feature annotation.</text>
</comment>
<evidence type="ECO:0000256" key="1">
    <source>
        <dbReference type="PROSITE-ProRule" id="PRU00122"/>
    </source>
</evidence>
<evidence type="ECO:0000313" key="3">
    <source>
        <dbReference type="EMBL" id="CAB4027857.1"/>
    </source>
</evidence>
<dbReference type="GO" id="GO:0016020">
    <property type="term" value="C:membrane"/>
    <property type="evidence" value="ECO:0007669"/>
    <property type="project" value="UniProtKB-SubCell"/>
</dbReference>
<reference evidence="3" key="1">
    <citation type="submission" date="2020-04" db="EMBL/GenBank/DDBJ databases">
        <authorList>
            <person name="Alioto T."/>
            <person name="Alioto T."/>
            <person name="Gomez Garrido J."/>
        </authorList>
    </citation>
    <scope>NUCLEOTIDE SEQUENCE</scope>
    <source>
        <strain evidence="3">A484AB</strain>
    </source>
</reference>
<dbReference type="Proteomes" id="UP001152795">
    <property type="component" value="Unassembled WGS sequence"/>
</dbReference>
<dbReference type="SUPFAM" id="SSF49899">
    <property type="entry name" value="Concanavalin A-like lectins/glucanases"/>
    <property type="match status" value="2"/>
</dbReference>
<dbReference type="InterPro" id="IPR013320">
    <property type="entry name" value="ConA-like_dom_sf"/>
</dbReference>
<keyword evidence="1" id="KW-1015">Disulfide bond</keyword>
<dbReference type="EMBL" id="CACRXK020015067">
    <property type="protein sequence ID" value="CAB4027857.1"/>
    <property type="molecule type" value="Genomic_DNA"/>
</dbReference>